<dbReference type="SMART" id="SM00697">
    <property type="entry name" value="DM8"/>
    <property type="match status" value="1"/>
</dbReference>
<evidence type="ECO:0000313" key="2">
    <source>
        <dbReference type="RefSeq" id="XP_023172354.2"/>
    </source>
</evidence>
<dbReference type="OMA" id="YAIYTDW"/>
<dbReference type="RefSeq" id="XP_023172354.2">
    <property type="nucleotide sequence ID" value="XM_023316586.2"/>
</dbReference>
<dbReference type="PANTHER" id="PTHR20898:SF0">
    <property type="entry name" value="DAEDALUS ON 3-RELATED"/>
    <property type="match status" value="1"/>
</dbReference>
<dbReference type="AlphaFoldDB" id="A0A6J1M2E3"/>
<gene>
    <name evidence="2" type="primary">LOC111600475</name>
</gene>
<protein>
    <submittedName>
        <fullName evidence="2">Uncharacterized protein LOC111600475</fullName>
    </submittedName>
</protein>
<dbReference type="PANTHER" id="PTHR20898">
    <property type="entry name" value="DAEDALUS ON 3-RELATED-RELATED"/>
    <property type="match status" value="1"/>
</dbReference>
<dbReference type="GeneID" id="111600475"/>
<proteinExistence type="predicted"/>
<evidence type="ECO:0000313" key="1">
    <source>
        <dbReference type="Proteomes" id="UP000504633"/>
    </source>
</evidence>
<name>A0A6J1M2E3_DROHY</name>
<organism evidence="1 2">
    <name type="scientific">Drosophila hydei</name>
    <name type="common">Fruit fly</name>
    <dbReference type="NCBI Taxonomy" id="7224"/>
    <lineage>
        <taxon>Eukaryota</taxon>
        <taxon>Metazoa</taxon>
        <taxon>Ecdysozoa</taxon>
        <taxon>Arthropoda</taxon>
        <taxon>Hexapoda</taxon>
        <taxon>Insecta</taxon>
        <taxon>Pterygota</taxon>
        <taxon>Neoptera</taxon>
        <taxon>Endopterygota</taxon>
        <taxon>Diptera</taxon>
        <taxon>Brachycera</taxon>
        <taxon>Muscomorpha</taxon>
        <taxon>Ephydroidea</taxon>
        <taxon>Drosophilidae</taxon>
        <taxon>Drosophila</taxon>
    </lineage>
</organism>
<dbReference type="OrthoDB" id="7941213at2759"/>
<dbReference type="Proteomes" id="UP000504633">
    <property type="component" value="Unplaced"/>
</dbReference>
<reference evidence="2" key="1">
    <citation type="submission" date="2025-08" db="UniProtKB">
        <authorList>
            <consortium name="RefSeq"/>
        </authorList>
    </citation>
    <scope>IDENTIFICATION</scope>
    <source>
        <strain evidence="2">15085-1641.00</strain>
        <tissue evidence="2">Whole body</tissue>
    </source>
</reference>
<accession>A0A6J1M2E3</accession>
<dbReference type="InterPro" id="IPR010512">
    <property type="entry name" value="DUF1091"/>
</dbReference>
<dbReference type="Pfam" id="PF06477">
    <property type="entry name" value="DUF1091"/>
    <property type="match status" value="1"/>
</dbReference>
<keyword evidence="1" id="KW-1185">Reference proteome</keyword>
<sequence length="193" mass="22172">MVALLLLPELLPNGKRNPCSPTAAATLKLFLNLQCIMAHVTFTNLKCNFTNNKIGEFQYCQIKAVNRTHKYISIYAKIFPKSIDNVTVNLQCMRNNNGFKPFIIIKSFDACKFLKNPTNPILISYYNTFKDRSNINHTCPYDHDIIIDKVYTGNHDLLFSRFLPIPHGDYVIVVTFFVYNAEASKVHLYLKIS</sequence>
<dbReference type="KEGG" id="dhe:111600475"/>